<dbReference type="EMBL" id="KZ995930">
    <property type="protein sequence ID" value="RKO89710.1"/>
    <property type="molecule type" value="Genomic_DNA"/>
</dbReference>
<gene>
    <name evidence="2" type="ORF">BDK51DRAFT_40702</name>
</gene>
<dbReference type="Proteomes" id="UP000269721">
    <property type="component" value="Unassembled WGS sequence"/>
</dbReference>
<feature type="compositionally biased region" description="Basic and acidic residues" evidence="1">
    <location>
        <begin position="67"/>
        <end position="109"/>
    </location>
</feature>
<reference evidence="3" key="1">
    <citation type="journal article" date="2018" name="Nat. Microbiol.">
        <title>Leveraging single-cell genomics to expand the fungal tree of life.</title>
        <authorList>
            <person name="Ahrendt S.R."/>
            <person name="Quandt C.A."/>
            <person name="Ciobanu D."/>
            <person name="Clum A."/>
            <person name="Salamov A."/>
            <person name="Andreopoulos B."/>
            <person name="Cheng J.F."/>
            <person name="Woyke T."/>
            <person name="Pelin A."/>
            <person name="Henrissat B."/>
            <person name="Reynolds N.K."/>
            <person name="Benny G.L."/>
            <person name="Smith M.E."/>
            <person name="James T.Y."/>
            <person name="Grigoriev I.V."/>
        </authorList>
    </citation>
    <scope>NUCLEOTIDE SEQUENCE [LARGE SCALE GENOMIC DNA]</scope>
</reference>
<sequence>MIFERKRTSHLEQLIDLTRPSSTFGNRFASHPPVRVKPMYHVPCWRSPSQPVVRARTPDPPPPWSRVHFEVSERGQPDTDRDGRGGEKGEGSVEVQDPRDDAPARKATTDRLGQPNTNEQTNTSLVFEKRDSPWNAGLDNSTTPAGFPFLRLELPGVIVAPGSVKPSSVDSRLLRKPAACADLATRGNTVDCCLPPLLEPLFDLLPAVQAKKALHPAAVPLRTHPRFKPKYPQQRNHTPCRLSLVARRLLVSFP</sequence>
<feature type="region of interest" description="Disordered" evidence="1">
    <location>
        <begin position="50"/>
        <end position="121"/>
    </location>
</feature>
<evidence type="ECO:0000313" key="3">
    <source>
        <dbReference type="Proteomes" id="UP000269721"/>
    </source>
</evidence>
<keyword evidence="3" id="KW-1185">Reference proteome</keyword>
<dbReference type="AlphaFoldDB" id="A0A4P9WFB2"/>
<proteinExistence type="predicted"/>
<name>A0A4P9WFB2_9FUNG</name>
<protein>
    <submittedName>
        <fullName evidence="2">Uncharacterized protein</fullName>
    </submittedName>
</protein>
<accession>A0A4P9WFB2</accession>
<evidence type="ECO:0000256" key="1">
    <source>
        <dbReference type="SAM" id="MobiDB-lite"/>
    </source>
</evidence>
<organism evidence="2 3">
    <name type="scientific">Blyttiomyces helicus</name>
    <dbReference type="NCBI Taxonomy" id="388810"/>
    <lineage>
        <taxon>Eukaryota</taxon>
        <taxon>Fungi</taxon>
        <taxon>Fungi incertae sedis</taxon>
        <taxon>Chytridiomycota</taxon>
        <taxon>Chytridiomycota incertae sedis</taxon>
        <taxon>Chytridiomycetes</taxon>
        <taxon>Chytridiomycetes incertae sedis</taxon>
        <taxon>Blyttiomyces</taxon>
    </lineage>
</organism>
<evidence type="ECO:0000313" key="2">
    <source>
        <dbReference type="EMBL" id="RKO89710.1"/>
    </source>
</evidence>